<evidence type="ECO:0000313" key="2">
    <source>
        <dbReference type="EMBL" id="KAF6812798.1"/>
    </source>
</evidence>
<keyword evidence="3" id="KW-1185">Reference proteome</keyword>
<feature type="region of interest" description="Disordered" evidence="1">
    <location>
        <begin position="41"/>
        <end position="105"/>
    </location>
</feature>
<comment type="caution">
    <text evidence="2">The sequence shown here is derived from an EMBL/GenBank/DDBJ whole genome shotgun (WGS) entry which is preliminary data.</text>
</comment>
<evidence type="ECO:0000256" key="1">
    <source>
        <dbReference type="SAM" id="MobiDB-lite"/>
    </source>
</evidence>
<gene>
    <name evidence="2" type="ORF">CSOJ01_04954</name>
</gene>
<dbReference type="Proteomes" id="UP000652219">
    <property type="component" value="Unassembled WGS sequence"/>
</dbReference>
<name>A0A8H6JHQ9_9PEZI</name>
<sequence length="183" mass="19004">MGGVGEEEGFGSSVVHLLPLQQAGSRCPPKAVAEDALYSVESEAATPPIHRRIIDDENGDACFGAPKRERESQREQTPTWVGKIRDSSSCPRNPYHDAENPASAASTVCGSGGSLVMYLEESGPGSVMQVDLTGYRQLGCLAAGDAPGGLGKEATGGRAGRQAIISSLRGRAAAACDFCFCDS</sequence>
<dbReference type="EMBL" id="WIGN01000059">
    <property type="protein sequence ID" value="KAF6812798.1"/>
    <property type="molecule type" value="Genomic_DNA"/>
</dbReference>
<accession>A0A8H6JHQ9</accession>
<dbReference type="AlphaFoldDB" id="A0A8H6JHQ9"/>
<proteinExistence type="predicted"/>
<reference evidence="2 3" key="1">
    <citation type="journal article" date="2020" name="Phytopathology">
        <title>Genome Sequence Resources of Colletotrichum truncatum, C. plurivorum, C. musicola, and C. sojae: Four Species Pathogenic to Soybean (Glycine max).</title>
        <authorList>
            <person name="Rogerio F."/>
            <person name="Boufleur T.R."/>
            <person name="Ciampi-Guillardi M."/>
            <person name="Sukno S.A."/>
            <person name="Thon M.R."/>
            <person name="Massola Junior N.S."/>
            <person name="Baroncelli R."/>
        </authorList>
    </citation>
    <scope>NUCLEOTIDE SEQUENCE [LARGE SCALE GENOMIC DNA]</scope>
    <source>
        <strain evidence="2 3">LFN0009</strain>
    </source>
</reference>
<organism evidence="2 3">
    <name type="scientific">Colletotrichum sojae</name>
    <dbReference type="NCBI Taxonomy" id="2175907"/>
    <lineage>
        <taxon>Eukaryota</taxon>
        <taxon>Fungi</taxon>
        <taxon>Dikarya</taxon>
        <taxon>Ascomycota</taxon>
        <taxon>Pezizomycotina</taxon>
        <taxon>Sordariomycetes</taxon>
        <taxon>Hypocreomycetidae</taxon>
        <taxon>Glomerellales</taxon>
        <taxon>Glomerellaceae</taxon>
        <taxon>Colletotrichum</taxon>
        <taxon>Colletotrichum orchidearum species complex</taxon>
    </lineage>
</organism>
<protein>
    <submittedName>
        <fullName evidence="2">Uncharacterized protein</fullName>
    </submittedName>
</protein>
<evidence type="ECO:0000313" key="3">
    <source>
        <dbReference type="Proteomes" id="UP000652219"/>
    </source>
</evidence>